<comment type="caution">
    <text evidence="1">The sequence shown here is derived from an EMBL/GenBank/DDBJ whole genome shotgun (WGS) entry which is preliminary data.</text>
</comment>
<dbReference type="OrthoDB" id="1739513at2759"/>
<evidence type="ECO:0000313" key="2">
    <source>
        <dbReference type="Proteomes" id="UP000245207"/>
    </source>
</evidence>
<proteinExistence type="predicted"/>
<dbReference type="AlphaFoldDB" id="A0A2U1MTR6"/>
<accession>A0A2U1MTR6</accession>
<dbReference type="Proteomes" id="UP000245207">
    <property type="component" value="Unassembled WGS sequence"/>
</dbReference>
<name>A0A2U1MTR6_ARTAN</name>
<sequence length="79" mass="9104">MNLLWDEDCRNMVHDEARYLVLRKNDVSKTASMGKLSPNWEGPYTVRAANSNGSYMISTMEGDHIPLPWHSTNLRKCHL</sequence>
<evidence type="ECO:0008006" key="3">
    <source>
        <dbReference type="Google" id="ProtNLM"/>
    </source>
</evidence>
<organism evidence="1 2">
    <name type="scientific">Artemisia annua</name>
    <name type="common">Sweet wormwood</name>
    <dbReference type="NCBI Taxonomy" id="35608"/>
    <lineage>
        <taxon>Eukaryota</taxon>
        <taxon>Viridiplantae</taxon>
        <taxon>Streptophyta</taxon>
        <taxon>Embryophyta</taxon>
        <taxon>Tracheophyta</taxon>
        <taxon>Spermatophyta</taxon>
        <taxon>Magnoliopsida</taxon>
        <taxon>eudicotyledons</taxon>
        <taxon>Gunneridae</taxon>
        <taxon>Pentapetalae</taxon>
        <taxon>asterids</taxon>
        <taxon>campanulids</taxon>
        <taxon>Asterales</taxon>
        <taxon>Asteraceae</taxon>
        <taxon>Asteroideae</taxon>
        <taxon>Anthemideae</taxon>
        <taxon>Artemisiinae</taxon>
        <taxon>Artemisia</taxon>
    </lineage>
</organism>
<reference evidence="1 2" key="1">
    <citation type="journal article" date="2018" name="Mol. Plant">
        <title>The genome of Artemisia annua provides insight into the evolution of Asteraceae family and artemisinin biosynthesis.</title>
        <authorList>
            <person name="Shen Q."/>
            <person name="Zhang L."/>
            <person name="Liao Z."/>
            <person name="Wang S."/>
            <person name="Yan T."/>
            <person name="Shi P."/>
            <person name="Liu M."/>
            <person name="Fu X."/>
            <person name="Pan Q."/>
            <person name="Wang Y."/>
            <person name="Lv Z."/>
            <person name="Lu X."/>
            <person name="Zhang F."/>
            <person name="Jiang W."/>
            <person name="Ma Y."/>
            <person name="Chen M."/>
            <person name="Hao X."/>
            <person name="Li L."/>
            <person name="Tang Y."/>
            <person name="Lv G."/>
            <person name="Zhou Y."/>
            <person name="Sun X."/>
            <person name="Brodelius P.E."/>
            <person name="Rose J.K.C."/>
            <person name="Tang K."/>
        </authorList>
    </citation>
    <scope>NUCLEOTIDE SEQUENCE [LARGE SCALE GENOMIC DNA]</scope>
    <source>
        <strain evidence="2">cv. Huhao1</strain>
        <tissue evidence="1">Leaf</tissue>
    </source>
</reference>
<dbReference type="EMBL" id="PKPP01004383">
    <property type="protein sequence ID" value="PWA64640.1"/>
    <property type="molecule type" value="Genomic_DNA"/>
</dbReference>
<protein>
    <recommendedName>
        <fullName evidence="3">Reverse transcriptase domain-containing protein</fullName>
    </recommendedName>
</protein>
<keyword evidence="2" id="KW-1185">Reference proteome</keyword>
<gene>
    <name evidence="1" type="ORF">CTI12_AA327840</name>
</gene>
<evidence type="ECO:0000313" key="1">
    <source>
        <dbReference type="EMBL" id="PWA64640.1"/>
    </source>
</evidence>